<name>A0A699WTU4_TANCI</name>
<feature type="non-terminal residue" evidence="2">
    <location>
        <position position="1"/>
    </location>
</feature>
<organism evidence="2">
    <name type="scientific">Tanacetum cinerariifolium</name>
    <name type="common">Dalmatian daisy</name>
    <name type="synonym">Chrysanthemum cinerariifolium</name>
    <dbReference type="NCBI Taxonomy" id="118510"/>
    <lineage>
        <taxon>Eukaryota</taxon>
        <taxon>Viridiplantae</taxon>
        <taxon>Streptophyta</taxon>
        <taxon>Embryophyta</taxon>
        <taxon>Tracheophyta</taxon>
        <taxon>Spermatophyta</taxon>
        <taxon>Magnoliopsida</taxon>
        <taxon>eudicotyledons</taxon>
        <taxon>Gunneridae</taxon>
        <taxon>Pentapetalae</taxon>
        <taxon>asterids</taxon>
        <taxon>campanulids</taxon>
        <taxon>Asterales</taxon>
        <taxon>Asteraceae</taxon>
        <taxon>Asteroideae</taxon>
        <taxon>Anthemideae</taxon>
        <taxon>Anthemidinae</taxon>
        <taxon>Tanacetum</taxon>
    </lineage>
</organism>
<feature type="coiled-coil region" evidence="1">
    <location>
        <begin position="63"/>
        <end position="90"/>
    </location>
</feature>
<reference evidence="2" key="1">
    <citation type="journal article" date="2019" name="Sci. Rep.">
        <title>Draft genome of Tanacetum cinerariifolium, the natural source of mosquito coil.</title>
        <authorList>
            <person name="Yamashiro T."/>
            <person name="Shiraishi A."/>
            <person name="Satake H."/>
            <person name="Nakayama K."/>
        </authorList>
    </citation>
    <scope>NUCLEOTIDE SEQUENCE</scope>
</reference>
<protein>
    <submittedName>
        <fullName evidence="2">Uncharacterized protein</fullName>
    </submittedName>
</protein>
<accession>A0A699WTU4</accession>
<comment type="caution">
    <text evidence="2">The sequence shown here is derived from an EMBL/GenBank/DDBJ whole genome shotgun (WGS) entry which is preliminary data.</text>
</comment>
<evidence type="ECO:0000256" key="1">
    <source>
        <dbReference type="SAM" id="Coils"/>
    </source>
</evidence>
<dbReference type="EMBL" id="BKCJ011756625">
    <property type="protein sequence ID" value="GFD50379.1"/>
    <property type="molecule type" value="Genomic_DNA"/>
</dbReference>
<gene>
    <name evidence="2" type="ORF">Tci_922348</name>
</gene>
<keyword evidence="1" id="KW-0175">Coiled coil</keyword>
<dbReference type="AlphaFoldDB" id="A0A699WTU4"/>
<sequence length="99" mass="11210">TDSDGGPMCQEAMGDTIAQTRSENVSKFSNDLLLAGVNTPQSDKNSLKLREMIKLCTTLQSRVLALEQIKATQANEIDRLKRRVKKLEKKQRLRTHKLK</sequence>
<evidence type="ECO:0000313" key="2">
    <source>
        <dbReference type="EMBL" id="GFD50379.1"/>
    </source>
</evidence>
<proteinExistence type="predicted"/>